<dbReference type="Pfam" id="PF08955">
    <property type="entry name" value="BofC_C"/>
    <property type="match status" value="1"/>
</dbReference>
<evidence type="ECO:0000313" key="4">
    <source>
        <dbReference type="Proteomes" id="UP000310541"/>
    </source>
</evidence>
<accession>A0A4U1MHF0</accession>
<gene>
    <name evidence="3" type="ORF">FBF83_13600</name>
</gene>
<name>A0A4U1MHF0_9BACL</name>
<organism evidence="3 4">
    <name type="scientific">Guptibacillus hwajinpoensis</name>
    <dbReference type="NCBI Taxonomy" id="208199"/>
    <lineage>
        <taxon>Bacteria</taxon>
        <taxon>Bacillati</taxon>
        <taxon>Bacillota</taxon>
        <taxon>Bacilli</taxon>
        <taxon>Bacillales</taxon>
        <taxon>Guptibacillaceae</taxon>
        <taxon>Guptibacillus</taxon>
    </lineage>
</organism>
<evidence type="ECO:0000313" key="3">
    <source>
        <dbReference type="EMBL" id="TKD70413.1"/>
    </source>
</evidence>
<dbReference type="InterPro" id="IPR015050">
    <property type="entry name" value="BofC_C"/>
</dbReference>
<sequence length="175" mass="19837">MIWLVLLMTIGGTSVLANEENGTGPKNSKAPLQHEVNGPLEVEVILRTNYADGVSTKQTVNETIWAMEDFWNEYADWQLVNQEEGRMIFERNIEDISPASKESGHFGLTEDGILSIFDGSPADEKVIQTFFQIDVGKLESSRREQLMDGIPVESWYQFESMLQTFYKVKTAKPVQ</sequence>
<dbReference type="AlphaFoldDB" id="A0A4U1MHF0"/>
<dbReference type="EMBL" id="SWFM01000003">
    <property type="protein sequence ID" value="TKD70413.1"/>
    <property type="molecule type" value="Genomic_DNA"/>
</dbReference>
<dbReference type="InterPro" id="IPR038117">
    <property type="entry name" value="BofC_C_sf"/>
</dbReference>
<dbReference type="Gene3D" id="3.10.20.420">
    <property type="entry name" value="Bypass-of-forespore C, N-terminal domain"/>
    <property type="match status" value="1"/>
</dbReference>
<dbReference type="OrthoDB" id="2678751at2"/>
<proteinExistence type="predicted"/>
<reference evidence="3 4" key="1">
    <citation type="submission" date="2019-04" db="EMBL/GenBank/DDBJ databases">
        <title>Genome sequence of Bacillus hwajinpoensis strain Y2.</title>
        <authorList>
            <person name="Fair J.L."/>
            <person name="Maclea K.S."/>
        </authorList>
    </citation>
    <scope>NUCLEOTIDE SEQUENCE [LARGE SCALE GENOMIC DNA]</scope>
    <source>
        <strain evidence="3 4">Y2</strain>
    </source>
</reference>
<dbReference type="Pfam" id="PF08977">
    <property type="entry name" value="BOFC_N"/>
    <property type="match status" value="1"/>
</dbReference>
<feature type="domain" description="Bypass-of-forespore C N-terminal" evidence="2">
    <location>
        <begin position="42"/>
        <end position="91"/>
    </location>
</feature>
<evidence type="ECO:0000259" key="2">
    <source>
        <dbReference type="Pfam" id="PF08977"/>
    </source>
</evidence>
<dbReference type="InterPro" id="IPR015071">
    <property type="entry name" value="BOFC_N"/>
</dbReference>
<evidence type="ECO:0000259" key="1">
    <source>
        <dbReference type="Pfam" id="PF08955"/>
    </source>
</evidence>
<dbReference type="Proteomes" id="UP000310541">
    <property type="component" value="Unassembled WGS sequence"/>
</dbReference>
<feature type="domain" description="Bypass of forespore C C-terminal" evidence="1">
    <location>
        <begin position="94"/>
        <end position="165"/>
    </location>
</feature>
<comment type="caution">
    <text evidence="3">The sequence shown here is derived from an EMBL/GenBank/DDBJ whole genome shotgun (WGS) entry which is preliminary data.</text>
</comment>
<protein>
    <submittedName>
        <fullName evidence="3">Regulator</fullName>
    </submittedName>
</protein>
<dbReference type="InterPro" id="IPR038118">
    <property type="entry name" value="BOFC_N_sf"/>
</dbReference>
<dbReference type="Gene3D" id="3.30.70.1740">
    <property type="entry name" value="Bypass-of-forespore C, C-terminal domain"/>
    <property type="match status" value="1"/>
</dbReference>